<name>A0A846YM74_9NOCA</name>
<protein>
    <submittedName>
        <fullName evidence="2">ParB N-terminal domain-containing protein</fullName>
    </submittedName>
</protein>
<gene>
    <name evidence="2" type="ORF">HGA15_32500</name>
</gene>
<keyword evidence="3" id="KW-1185">Reference proteome</keyword>
<proteinExistence type="predicted"/>
<dbReference type="RefSeq" id="WP_084493408.1">
    <property type="nucleotide sequence ID" value="NZ_JAAXOT010000028.1"/>
</dbReference>
<evidence type="ECO:0000259" key="1">
    <source>
        <dbReference type="Pfam" id="PF02195"/>
    </source>
</evidence>
<accession>A0A846YM74</accession>
<dbReference type="Proteomes" id="UP000570678">
    <property type="component" value="Unassembled WGS sequence"/>
</dbReference>
<dbReference type="InterPro" id="IPR036086">
    <property type="entry name" value="ParB/Sulfiredoxin_sf"/>
</dbReference>
<comment type="caution">
    <text evidence="2">The sequence shown here is derived from an EMBL/GenBank/DDBJ whole genome shotgun (WGS) entry which is preliminary data.</text>
</comment>
<dbReference type="AlphaFoldDB" id="A0A846YM74"/>
<sequence>MSGIELWTVKHIINNVETGDGWSWSDEAARLWELEPERMKALKADLREHGIRAPIEVARTVDGRLRMWDGHHRVIVAAELRLPTIPVHLNQEKNMDGLPEFYRRASMFGGGQLPPETGAGADPINPNYYCFPNGAEAIDITQWLSACGSQAAQYVIRATRIDGKVKGDPIEDLTKAIWFLEREVSRLKSLEAAA</sequence>
<dbReference type="Pfam" id="PF02195">
    <property type="entry name" value="ParB_N"/>
    <property type="match status" value="1"/>
</dbReference>
<dbReference type="Gene3D" id="3.90.1530.10">
    <property type="entry name" value="Conserved hypothetical protein from pyrococcus furiosus pfu- 392566-001, ParB domain"/>
    <property type="match status" value="1"/>
</dbReference>
<evidence type="ECO:0000313" key="2">
    <source>
        <dbReference type="EMBL" id="NKY60776.1"/>
    </source>
</evidence>
<evidence type="ECO:0000313" key="3">
    <source>
        <dbReference type="Proteomes" id="UP000570678"/>
    </source>
</evidence>
<dbReference type="SUPFAM" id="SSF110849">
    <property type="entry name" value="ParB/Sulfiredoxin"/>
    <property type="match status" value="1"/>
</dbReference>
<dbReference type="EMBL" id="JAAXOT010000028">
    <property type="protein sequence ID" value="NKY60776.1"/>
    <property type="molecule type" value="Genomic_DNA"/>
</dbReference>
<dbReference type="InterPro" id="IPR003115">
    <property type="entry name" value="ParB_N"/>
</dbReference>
<organism evidence="2 3">
    <name type="scientific">Nocardia flavorosea</name>
    <dbReference type="NCBI Taxonomy" id="53429"/>
    <lineage>
        <taxon>Bacteria</taxon>
        <taxon>Bacillati</taxon>
        <taxon>Actinomycetota</taxon>
        <taxon>Actinomycetes</taxon>
        <taxon>Mycobacteriales</taxon>
        <taxon>Nocardiaceae</taxon>
        <taxon>Nocardia</taxon>
    </lineage>
</organism>
<feature type="domain" description="ParB-like N-terminal" evidence="1">
    <location>
        <begin position="33"/>
        <end position="91"/>
    </location>
</feature>
<reference evidence="2 3" key="1">
    <citation type="submission" date="2020-04" db="EMBL/GenBank/DDBJ databases">
        <title>MicrobeNet Type strains.</title>
        <authorList>
            <person name="Nicholson A.C."/>
        </authorList>
    </citation>
    <scope>NUCLEOTIDE SEQUENCE [LARGE SCALE GENOMIC DNA]</scope>
    <source>
        <strain evidence="2 3">JCM 3332</strain>
    </source>
</reference>